<protein>
    <submittedName>
        <fullName evidence="2">GNAT family N-acetyltransferase</fullName>
    </submittedName>
</protein>
<evidence type="ECO:0000313" key="3">
    <source>
        <dbReference type="Proteomes" id="UP000243793"/>
    </source>
</evidence>
<dbReference type="InterPro" id="IPR000182">
    <property type="entry name" value="GNAT_dom"/>
</dbReference>
<evidence type="ECO:0000313" key="2">
    <source>
        <dbReference type="EMBL" id="ART81054.1"/>
    </source>
</evidence>
<proteinExistence type="predicted"/>
<dbReference type="AlphaFoldDB" id="A0A1Y0D138"/>
<dbReference type="Proteomes" id="UP000243793">
    <property type="component" value="Chromosome"/>
</dbReference>
<dbReference type="KEGG" id="ocm:CBP12_01600"/>
<keyword evidence="2" id="KW-0808">Transferase</keyword>
<gene>
    <name evidence="2" type="ORF">CBP12_01600</name>
</gene>
<dbReference type="GO" id="GO:0016747">
    <property type="term" value="F:acyltransferase activity, transferring groups other than amino-acyl groups"/>
    <property type="evidence" value="ECO:0007669"/>
    <property type="project" value="InterPro"/>
</dbReference>
<keyword evidence="3" id="KW-1185">Reference proteome</keyword>
<dbReference type="InterPro" id="IPR016181">
    <property type="entry name" value="Acyl_CoA_acyltransferase"/>
</dbReference>
<reference evidence="3" key="1">
    <citation type="submission" date="2017-05" db="EMBL/GenBank/DDBJ databases">
        <authorList>
            <person name="Sung H."/>
        </authorList>
    </citation>
    <scope>NUCLEOTIDE SEQUENCE [LARGE SCALE GENOMIC DNA]</scope>
    <source>
        <strain evidence="3">AMac2203</strain>
    </source>
</reference>
<evidence type="ECO:0000259" key="1">
    <source>
        <dbReference type="PROSITE" id="PS51186"/>
    </source>
</evidence>
<dbReference type="OrthoDB" id="1178186at2"/>
<name>A0A1Y0D138_9GAMM</name>
<dbReference type="CDD" id="cd04301">
    <property type="entry name" value="NAT_SF"/>
    <property type="match status" value="1"/>
</dbReference>
<dbReference type="EMBL" id="CP021376">
    <property type="protein sequence ID" value="ART81054.1"/>
    <property type="molecule type" value="Genomic_DNA"/>
</dbReference>
<dbReference type="SUPFAM" id="SSF55729">
    <property type="entry name" value="Acyl-CoA N-acyltransferases (Nat)"/>
    <property type="match status" value="1"/>
</dbReference>
<feature type="domain" description="N-acetyltransferase" evidence="1">
    <location>
        <begin position="1"/>
        <end position="135"/>
    </location>
</feature>
<dbReference type="Gene3D" id="3.40.630.30">
    <property type="match status" value="1"/>
</dbReference>
<organism evidence="2 3">
    <name type="scientific">Oceanisphaera avium</name>
    <dbReference type="NCBI Taxonomy" id="1903694"/>
    <lineage>
        <taxon>Bacteria</taxon>
        <taxon>Pseudomonadati</taxon>
        <taxon>Pseudomonadota</taxon>
        <taxon>Gammaproteobacteria</taxon>
        <taxon>Aeromonadales</taxon>
        <taxon>Aeromonadaceae</taxon>
        <taxon>Oceanisphaera</taxon>
    </lineage>
</organism>
<dbReference type="PROSITE" id="PS51186">
    <property type="entry name" value="GNAT"/>
    <property type="match status" value="1"/>
</dbReference>
<accession>A0A1Y0D138</accession>
<dbReference type="Pfam" id="PF00583">
    <property type="entry name" value="Acetyltransf_1"/>
    <property type="match status" value="1"/>
</dbReference>
<sequence>MCIRLIDWQDTIAIRHQVLWPHKAPAFSKVDNDEQGLHFGAFIGETLVGVASVFIEGHRARLRKYATLSDFQGQGIGSQVLNAIFAELKRYPVSYFWCDARESAIGFYQRFGMQVESERFYKSAVAYVKMGCALPDGQTN</sequence>